<name>A0A1I0FC74_9EURY</name>
<keyword evidence="8" id="KW-1185">Reference proteome</keyword>
<feature type="domain" description="Core-binding (CB)" evidence="6">
    <location>
        <begin position="27"/>
        <end position="111"/>
    </location>
</feature>
<dbReference type="SUPFAM" id="SSF56349">
    <property type="entry name" value="DNA breaking-rejoining enzymes"/>
    <property type="match status" value="1"/>
</dbReference>
<dbReference type="PANTHER" id="PTHR30349:SF87">
    <property type="entry name" value="TRANSPOSASE A"/>
    <property type="match status" value="1"/>
</dbReference>
<evidence type="ECO:0000256" key="4">
    <source>
        <dbReference type="SAM" id="MobiDB-lite"/>
    </source>
</evidence>
<accession>A0A1I0FC74</accession>
<evidence type="ECO:0000256" key="1">
    <source>
        <dbReference type="ARBA" id="ARBA00023125"/>
    </source>
</evidence>
<dbReference type="InterPro" id="IPR044068">
    <property type="entry name" value="CB"/>
</dbReference>
<dbReference type="PROSITE" id="PS51898">
    <property type="entry name" value="TYR_RECOMBINASE"/>
    <property type="match status" value="1"/>
</dbReference>
<dbReference type="InterPro" id="IPR002104">
    <property type="entry name" value="Integrase_catalytic"/>
</dbReference>
<evidence type="ECO:0000313" key="8">
    <source>
        <dbReference type="Proteomes" id="UP000199320"/>
    </source>
</evidence>
<proteinExistence type="predicted"/>
<keyword evidence="1 3" id="KW-0238">DNA-binding</keyword>
<feature type="compositionally biased region" description="Basic and acidic residues" evidence="4">
    <location>
        <begin position="9"/>
        <end position="21"/>
    </location>
</feature>
<dbReference type="InterPro" id="IPR050090">
    <property type="entry name" value="Tyrosine_recombinase_XerCD"/>
</dbReference>
<dbReference type="PANTHER" id="PTHR30349">
    <property type="entry name" value="PHAGE INTEGRASE-RELATED"/>
    <property type="match status" value="1"/>
</dbReference>
<sequence length="420" mass="47475">MNADDPEALDDRLPRQERLFEEADLPETDYETIDDYVLHRKANKDNEDHTLAGNLKHLRLASQRASVPLTKMGQTDFNRFIVEELDENRGLSDGTIDNYKSAIRPFFEWLGRPWYADIEFKEEDEDESGPDPEELLTQEEIDALLEQGDSRGKALVALYADTGWRASAIASLRMKHIDLRGDVAAVEVNEDAYVKSAEGHTPLSFSRAHIATYLQGEHPRRDDPEAALIHKKEGYEGEDGALCTSRIRTIIKEMGEEADIERERLNLHNFRHTAVTRWRRQGLPDRIIVKRAKWVEGTKMLERYDHPTEDEELEDMAVAMGLIERGNLDGTDIGEPGDDSRECPACFAVVRRGARYCPGCGNPLTADAAHDLPPEDIQDPEETAEDLADIEGVIDEMGTGVVLEQILQQNPDLLNKLDFD</sequence>
<reference evidence="8" key="1">
    <citation type="submission" date="2016-10" db="EMBL/GenBank/DDBJ databases">
        <authorList>
            <person name="Varghese N."/>
            <person name="Submissions S."/>
        </authorList>
    </citation>
    <scope>NUCLEOTIDE SEQUENCE [LARGE SCALE GENOMIC DNA]</scope>
    <source>
        <strain evidence="8">CDM_6</strain>
    </source>
</reference>
<evidence type="ECO:0000259" key="6">
    <source>
        <dbReference type="PROSITE" id="PS51900"/>
    </source>
</evidence>
<dbReference type="CDD" id="cd00397">
    <property type="entry name" value="DNA_BRE_C"/>
    <property type="match status" value="1"/>
</dbReference>
<evidence type="ECO:0000313" key="7">
    <source>
        <dbReference type="EMBL" id="SET54799.1"/>
    </source>
</evidence>
<dbReference type="EMBL" id="FOIC01000008">
    <property type="protein sequence ID" value="SET54799.1"/>
    <property type="molecule type" value="Genomic_DNA"/>
</dbReference>
<dbReference type="Gene3D" id="1.10.443.10">
    <property type="entry name" value="Intergrase catalytic core"/>
    <property type="match status" value="1"/>
</dbReference>
<keyword evidence="2" id="KW-0233">DNA recombination</keyword>
<evidence type="ECO:0000256" key="3">
    <source>
        <dbReference type="PROSITE-ProRule" id="PRU01248"/>
    </source>
</evidence>
<feature type="domain" description="Tyr recombinase" evidence="5">
    <location>
        <begin position="131"/>
        <end position="318"/>
    </location>
</feature>
<feature type="region of interest" description="Disordered" evidence="4">
    <location>
        <begin position="1"/>
        <end position="24"/>
    </location>
</feature>
<gene>
    <name evidence="7" type="ORF">SAMN04488694_10852</name>
</gene>
<dbReference type="OrthoDB" id="144892at2157"/>
<dbReference type="Proteomes" id="UP000199320">
    <property type="component" value="Unassembled WGS sequence"/>
</dbReference>
<dbReference type="InterPro" id="IPR011010">
    <property type="entry name" value="DNA_brk_join_enz"/>
</dbReference>
<protein>
    <submittedName>
        <fullName evidence="7">Site-specific recombinase XerD</fullName>
    </submittedName>
</protein>
<dbReference type="InterPro" id="IPR013762">
    <property type="entry name" value="Integrase-like_cat_sf"/>
</dbReference>
<evidence type="ECO:0000256" key="2">
    <source>
        <dbReference type="ARBA" id="ARBA00023172"/>
    </source>
</evidence>
<dbReference type="PROSITE" id="PS51900">
    <property type="entry name" value="CB"/>
    <property type="match status" value="1"/>
</dbReference>
<evidence type="ECO:0000259" key="5">
    <source>
        <dbReference type="PROSITE" id="PS51898"/>
    </source>
</evidence>
<dbReference type="RefSeq" id="WP_092932529.1">
    <property type="nucleotide sequence ID" value="NZ_FOIC01000008.1"/>
</dbReference>
<dbReference type="Pfam" id="PF00589">
    <property type="entry name" value="Phage_integrase"/>
    <property type="match status" value="1"/>
</dbReference>
<organism evidence="7 8">
    <name type="scientific">Natrinema hispanicum</name>
    <dbReference type="NCBI Taxonomy" id="392421"/>
    <lineage>
        <taxon>Archaea</taxon>
        <taxon>Methanobacteriati</taxon>
        <taxon>Methanobacteriota</taxon>
        <taxon>Stenosarchaea group</taxon>
        <taxon>Halobacteria</taxon>
        <taxon>Halobacteriales</taxon>
        <taxon>Natrialbaceae</taxon>
        <taxon>Natrinema</taxon>
    </lineage>
</organism>
<dbReference type="GO" id="GO:0015074">
    <property type="term" value="P:DNA integration"/>
    <property type="evidence" value="ECO:0007669"/>
    <property type="project" value="InterPro"/>
</dbReference>
<dbReference type="GO" id="GO:0003677">
    <property type="term" value="F:DNA binding"/>
    <property type="evidence" value="ECO:0007669"/>
    <property type="project" value="UniProtKB-UniRule"/>
</dbReference>
<dbReference type="GO" id="GO:0006310">
    <property type="term" value="P:DNA recombination"/>
    <property type="evidence" value="ECO:0007669"/>
    <property type="project" value="UniProtKB-KW"/>
</dbReference>
<dbReference type="STRING" id="392421.SAMN04488694_10852"/>
<dbReference type="AlphaFoldDB" id="A0A1I0FC74"/>